<dbReference type="EMBL" id="CAJVCH010135152">
    <property type="protein sequence ID" value="CAG7726403.1"/>
    <property type="molecule type" value="Genomic_DNA"/>
</dbReference>
<keyword evidence="1" id="KW-0812">Transmembrane</keyword>
<protein>
    <submittedName>
        <fullName evidence="2">Uncharacterized protein</fullName>
    </submittedName>
</protein>
<feature type="non-terminal residue" evidence="2">
    <location>
        <position position="58"/>
    </location>
</feature>
<evidence type="ECO:0000313" key="2">
    <source>
        <dbReference type="EMBL" id="CAG7726403.1"/>
    </source>
</evidence>
<reference evidence="2" key="1">
    <citation type="submission" date="2021-06" db="EMBL/GenBank/DDBJ databases">
        <authorList>
            <person name="Hodson N. C."/>
            <person name="Mongue J. A."/>
            <person name="Jaron S. K."/>
        </authorList>
    </citation>
    <scope>NUCLEOTIDE SEQUENCE</scope>
</reference>
<keyword evidence="3" id="KW-1185">Reference proteome</keyword>
<comment type="caution">
    <text evidence="2">The sequence shown here is derived from an EMBL/GenBank/DDBJ whole genome shotgun (WGS) entry which is preliminary data.</text>
</comment>
<name>A0A8J2JYR5_9HEXA</name>
<keyword evidence="1" id="KW-0472">Membrane</keyword>
<feature type="transmembrane region" description="Helical" evidence="1">
    <location>
        <begin position="30"/>
        <end position="48"/>
    </location>
</feature>
<accession>A0A8J2JYR5</accession>
<organism evidence="2 3">
    <name type="scientific">Allacma fusca</name>
    <dbReference type="NCBI Taxonomy" id="39272"/>
    <lineage>
        <taxon>Eukaryota</taxon>
        <taxon>Metazoa</taxon>
        <taxon>Ecdysozoa</taxon>
        <taxon>Arthropoda</taxon>
        <taxon>Hexapoda</taxon>
        <taxon>Collembola</taxon>
        <taxon>Symphypleona</taxon>
        <taxon>Sminthuridae</taxon>
        <taxon>Allacma</taxon>
    </lineage>
</organism>
<dbReference type="AlphaFoldDB" id="A0A8J2JYR5"/>
<dbReference type="Proteomes" id="UP000708208">
    <property type="component" value="Unassembled WGS sequence"/>
</dbReference>
<evidence type="ECO:0000313" key="3">
    <source>
        <dbReference type="Proteomes" id="UP000708208"/>
    </source>
</evidence>
<proteinExistence type="predicted"/>
<gene>
    <name evidence="2" type="ORF">AFUS01_LOCUS15317</name>
</gene>
<evidence type="ECO:0000256" key="1">
    <source>
        <dbReference type="SAM" id="Phobius"/>
    </source>
</evidence>
<keyword evidence="1" id="KW-1133">Transmembrane helix</keyword>
<sequence>MAKSTAVLILALLALFCVICKWDTPLWVTIIGGISLPLIICHLLKSLFDDWNLPPGPK</sequence>